<feature type="compositionally biased region" description="Basic and acidic residues" evidence="1">
    <location>
        <begin position="246"/>
        <end position="256"/>
    </location>
</feature>
<evidence type="ECO:0000256" key="1">
    <source>
        <dbReference type="SAM" id="MobiDB-lite"/>
    </source>
</evidence>
<protein>
    <submittedName>
        <fullName evidence="2">Uncharacterized protein</fullName>
    </submittedName>
</protein>
<accession>A0AA37T5Q9</accession>
<dbReference type="Proteomes" id="UP001156870">
    <property type="component" value="Unassembled WGS sequence"/>
</dbReference>
<dbReference type="AlphaFoldDB" id="A0AA37T5Q9"/>
<reference evidence="2 3" key="1">
    <citation type="journal article" date="2014" name="Int. J. Syst. Evol. Microbiol.">
        <title>Complete genome sequence of Corynebacterium casei LMG S-19264T (=DSM 44701T), isolated from a smear-ripened cheese.</title>
        <authorList>
            <consortium name="US DOE Joint Genome Institute (JGI-PGF)"/>
            <person name="Walter F."/>
            <person name="Albersmeier A."/>
            <person name="Kalinowski J."/>
            <person name="Ruckert C."/>
        </authorList>
    </citation>
    <scope>NUCLEOTIDE SEQUENCE [LARGE SCALE GENOMIC DNA]</scope>
    <source>
        <strain evidence="2 3">NBRC 110095</strain>
    </source>
</reference>
<dbReference type="EMBL" id="BSPD01000079">
    <property type="protein sequence ID" value="GLS27480.1"/>
    <property type="molecule type" value="Genomic_DNA"/>
</dbReference>
<proteinExistence type="predicted"/>
<feature type="region of interest" description="Disordered" evidence="1">
    <location>
        <begin position="241"/>
        <end position="262"/>
    </location>
</feature>
<sequence length="546" mass="59823">MSQATPASENQDQYKQILGASAGKKVFLIKSKLHLWNNVKKEIKKAGPNYTAVTIFQVVQNLLSTPPASKFSLHNLFNRVHRYKDRGFSLQYNHRENGDVYIMELEMDNEAELDSWFYEVKVNDSKDLEINAVNNSLTILSKGTSKPPTHIAVSAGGSNKPEEIAQHALSAVNRGHENFELKEKNSFYLMSIPNEGNPLSFRRITGRDEKAAAHELAQVIGATSTKTNKFIAQQSIKEQPNLTTSGRKDYSKEVKKSGSAAETKAHNMLKKAEVLPAPVICWTTLGKGVKVFVEGVKRAEKNYQLDFKKRQHVYVSGPVGVGVNTVDKAIQSVGMEWSEKAYDINRLNLRQLKSNFFQENALLKRRLEVQEVLKDEKIINPIHPKFEVQTKTDALVAKGKVSGGKAIANTAYKGLKTGAKLGAGGYAAAQGMATLAGAGSIGGTGEMAYKYLTQLATDLATTYPDYALHIQSVITQNSTLTPELVTQLLIGASVAFAGGTMAYLNRGSYAQKWANARYMAASLFDDTANMIDPSLGAAEALKTLKP</sequence>
<name>A0AA37T5Q9_9GAMM</name>
<comment type="caution">
    <text evidence="2">The sequence shown here is derived from an EMBL/GenBank/DDBJ whole genome shotgun (WGS) entry which is preliminary data.</text>
</comment>
<evidence type="ECO:0000313" key="3">
    <source>
        <dbReference type="Proteomes" id="UP001156870"/>
    </source>
</evidence>
<keyword evidence="3" id="KW-1185">Reference proteome</keyword>
<gene>
    <name evidence="2" type="ORF">GCM10007877_31990</name>
</gene>
<dbReference type="RefSeq" id="WP_232594980.1">
    <property type="nucleotide sequence ID" value="NZ_BSPD01000079.1"/>
</dbReference>
<organism evidence="2 3">
    <name type="scientific">Marinibactrum halimedae</name>
    <dbReference type="NCBI Taxonomy" id="1444977"/>
    <lineage>
        <taxon>Bacteria</taxon>
        <taxon>Pseudomonadati</taxon>
        <taxon>Pseudomonadota</taxon>
        <taxon>Gammaproteobacteria</taxon>
        <taxon>Cellvibrionales</taxon>
        <taxon>Cellvibrionaceae</taxon>
        <taxon>Marinibactrum</taxon>
    </lineage>
</organism>
<evidence type="ECO:0000313" key="2">
    <source>
        <dbReference type="EMBL" id="GLS27480.1"/>
    </source>
</evidence>